<dbReference type="InterPro" id="IPR011324">
    <property type="entry name" value="Cytotoxic_necrot_fac-like_cat"/>
</dbReference>
<evidence type="ECO:0000313" key="12">
    <source>
        <dbReference type="Proteomes" id="UP001597215"/>
    </source>
</evidence>
<keyword evidence="4" id="KW-0479">Metal-binding</keyword>
<comment type="similarity">
    <text evidence="2 10">Belongs to the purine nucleoside phosphorylase YfiH/LACC1 family.</text>
</comment>
<accession>A0ABW4MFA7</accession>
<proteinExistence type="inferred from homology"/>
<dbReference type="PANTHER" id="PTHR30616:SF2">
    <property type="entry name" value="PURINE NUCLEOSIDE PHOSPHORYLASE LACC1"/>
    <property type="match status" value="1"/>
</dbReference>
<dbReference type="PANTHER" id="PTHR30616">
    <property type="entry name" value="UNCHARACTERIZED PROTEIN YFIH"/>
    <property type="match status" value="1"/>
</dbReference>
<evidence type="ECO:0000256" key="3">
    <source>
        <dbReference type="ARBA" id="ARBA00022679"/>
    </source>
</evidence>
<dbReference type="Pfam" id="PF02578">
    <property type="entry name" value="Cu-oxidase_4"/>
    <property type="match status" value="1"/>
</dbReference>
<gene>
    <name evidence="11" type="primary">pgeF</name>
    <name evidence="11" type="ORF">ACFSAG_11560</name>
</gene>
<sequence>MESPSQDPVEIVRSRLLAGVPHGFFGRKGGVSDGIHAGLNVGLGSDDDREAVLENRRRAVTAVMPGAELATVHQVHSPDVVTVNEVLPIDARPHADAMVTDRPGILLGILTADCVPVLFADLQAGVVGAAHAGWKGAITGVTDNTLNAMEALGADRARIVCAVGPCIAQKSYEVDDGFYRRFVQEADENERFFADGKPGHWQFDIEGYVAARLAEAGVTKVECFGEDTYSQPDRFFSYRRSCHRSEPGYGREISLIGLRG</sequence>
<dbReference type="CDD" id="cd16833">
    <property type="entry name" value="YfiH"/>
    <property type="match status" value="1"/>
</dbReference>
<keyword evidence="5" id="KW-0378">Hydrolase</keyword>
<comment type="catalytic activity">
    <reaction evidence="7">
        <text>adenosine + H2O + H(+) = inosine + NH4(+)</text>
        <dbReference type="Rhea" id="RHEA:24408"/>
        <dbReference type="ChEBI" id="CHEBI:15377"/>
        <dbReference type="ChEBI" id="CHEBI:15378"/>
        <dbReference type="ChEBI" id="CHEBI:16335"/>
        <dbReference type="ChEBI" id="CHEBI:17596"/>
        <dbReference type="ChEBI" id="CHEBI:28938"/>
        <dbReference type="EC" id="3.5.4.4"/>
    </reaction>
    <physiologicalReaction direction="left-to-right" evidence="7">
        <dbReference type="Rhea" id="RHEA:24409"/>
    </physiologicalReaction>
</comment>
<reference evidence="12" key="1">
    <citation type="journal article" date="2019" name="Int. J. Syst. Evol. Microbiol.">
        <title>The Global Catalogue of Microorganisms (GCM) 10K type strain sequencing project: providing services to taxonomists for standard genome sequencing and annotation.</title>
        <authorList>
            <consortium name="The Broad Institute Genomics Platform"/>
            <consortium name="The Broad Institute Genome Sequencing Center for Infectious Disease"/>
            <person name="Wu L."/>
            <person name="Ma J."/>
        </authorList>
    </citation>
    <scope>NUCLEOTIDE SEQUENCE [LARGE SCALE GENOMIC DNA]</scope>
    <source>
        <strain evidence="12">CGMCC 1.12449</strain>
    </source>
</reference>
<evidence type="ECO:0000256" key="1">
    <source>
        <dbReference type="ARBA" id="ARBA00000553"/>
    </source>
</evidence>
<evidence type="ECO:0000256" key="4">
    <source>
        <dbReference type="ARBA" id="ARBA00022723"/>
    </source>
</evidence>
<dbReference type="InterPro" id="IPR003730">
    <property type="entry name" value="Cu_polyphenol_OxRdtase"/>
</dbReference>
<comment type="catalytic activity">
    <reaction evidence="8">
        <text>adenosine + phosphate = alpha-D-ribose 1-phosphate + adenine</text>
        <dbReference type="Rhea" id="RHEA:27642"/>
        <dbReference type="ChEBI" id="CHEBI:16335"/>
        <dbReference type="ChEBI" id="CHEBI:16708"/>
        <dbReference type="ChEBI" id="CHEBI:43474"/>
        <dbReference type="ChEBI" id="CHEBI:57720"/>
        <dbReference type="EC" id="2.4.2.1"/>
    </reaction>
    <physiologicalReaction direction="left-to-right" evidence="8">
        <dbReference type="Rhea" id="RHEA:27643"/>
    </physiologicalReaction>
</comment>
<keyword evidence="3" id="KW-0808">Transferase</keyword>
<dbReference type="Gene3D" id="3.60.140.10">
    <property type="entry name" value="CNF1/YfiH-like putative cysteine hydrolases"/>
    <property type="match status" value="1"/>
</dbReference>
<protein>
    <recommendedName>
        <fullName evidence="10">Purine nucleoside phosphorylase</fullName>
    </recommendedName>
</protein>
<dbReference type="NCBIfam" id="TIGR00726">
    <property type="entry name" value="peptidoglycan editing factor PgeF"/>
    <property type="match status" value="1"/>
</dbReference>
<name>A0ABW4MFA7_9SPHN</name>
<dbReference type="RefSeq" id="WP_381514914.1">
    <property type="nucleotide sequence ID" value="NZ_JBHUEL010000010.1"/>
</dbReference>
<evidence type="ECO:0000256" key="7">
    <source>
        <dbReference type="ARBA" id="ARBA00047989"/>
    </source>
</evidence>
<evidence type="ECO:0000256" key="10">
    <source>
        <dbReference type="RuleBase" id="RU361274"/>
    </source>
</evidence>
<evidence type="ECO:0000256" key="6">
    <source>
        <dbReference type="ARBA" id="ARBA00022833"/>
    </source>
</evidence>
<evidence type="ECO:0000313" key="11">
    <source>
        <dbReference type="EMBL" id="MFD1767475.1"/>
    </source>
</evidence>
<evidence type="ECO:0000256" key="2">
    <source>
        <dbReference type="ARBA" id="ARBA00007353"/>
    </source>
</evidence>
<organism evidence="11 12">
    <name type="scientific">Sphingorhabdus buctiana</name>
    <dbReference type="NCBI Taxonomy" id="1508805"/>
    <lineage>
        <taxon>Bacteria</taxon>
        <taxon>Pseudomonadati</taxon>
        <taxon>Pseudomonadota</taxon>
        <taxon>Alphaproteobacteria</taxon>
        <taxon>Sphingomonadales</taxon>
        <taxon>Sphingomonadaceae</taxon>
        <taxon>Sphingorhabdus</taxon>
    </lineage>
</organism>
<dbReference type="Proteomes" id="UP001597215">
    <property type="component" value="Unassembled WGS sequence"/>
</dbReference>
<comment type="catalytic activity">
    <reaction evidence="1">
        <text>inosine + phosphate = alpha-D-ribose 1-phosphate + hypoxanthine</text>
        <dbReference type="Rhea" id="RHEA:27646"/>
        <dbReference type="ChEBI" id="CHEBI:17368"/>
        <dbReference type="ChEBI" id="CHEBI:17596"/>
        <dbReference type="ChEBI" id="CHEBI:43474"/>
        <dbReference type="ChEBI" id="CHEBI:57720"/>
        <dbReference type="EC" id="2.4.2.1"/>
    </reaction>
    <physiologicalReaction direction="left-to-right" evidence="1">
        <dbReference type="Rhea" id="RHEA:27647"/>
    </physiologicalReaction>
</comment>
<evidence type="ECO:0000256" key="5">
    <source>
        <dbReference type="ARBA" id="ARBA00022801"/>
    </source>
</evidence>
<evidence type="ECO:0000256" key="8">
    <source>
        <dbReference type="ARBA" id="ARBA00048968"/>
    </source>
</evidence>
<comment type="caution">
    <text evidence="11">The sequence shown here is derived from an EMBL/GenBank/DDBJ whole genome shotgun (WGS) entry which is preliminary data.</text>
</comment>
<comment type="catalytic activity">
    <reaction evidence="9">
        <text>S-methyl-5'-thioadenosine + phosphate = 5-(methylsulfanyl)-alpha-D-ribose 1-phosphate + adenine</text>
        <dbReference type="Rhea" id="RHEA:11852"/>
        <dbReference type="ChEBI" id="CHEBI:16708"/>
        <dbReference type="ChEBI" id="CHEBI:17509"/>
        <dbReference type="ChEBI" id="CHEBI:43474"/>
        <dbReference type="ChEBI" id="CHEBI:58533"/>
        <dbReference type="EC" id="2.4.2.28"/>
    </reaction>
    <physiologicalReaction direction="left-to-right" evidence="9">
        <dbReference type="Rhea" id="RHEA:11853"/>
    </physiologicalReaction>
</comment>
<keyword evidence="6" id="KW-0862">Zinc</keyword>
<dbReference type="EMBL" id="JBHUEL010000010">
    <property type="protein sequence ID" value="MFD1767475.1"/>
    <property type="molecule type" value="Genomic_DNA"/>
</dbReference>
<dbReference type="InterPro" id="IPR038371">
    <property type="entry name" value="Cu_polyphenol_OxRdtase_sf"/>
</dbReference>
<keyword evidence="12" id="KW-1185">Reference proteome</keyword>
<evidence type="ECO:0000256" key="9">
    <source>
        <dbReference type="ARBA" id="ARBA00049893"/>
    </source>
</evidence>
<dbReference type="SUPFAM" id="SSF64438">
    <property type="entry name" value="CNF1/YfiH-like putative cysteine hydrolases"/>
    <property type="match status" value="1"/>
</dbReference>